<evidence type="ECO:0000313" key="4">
    <source>
        <dbReference type="Proteomes" id="UP000190229"/>
    </source>
</evidence>
<reference evidence="3 4" key="1">
    <citation type="submission" date="2017-02" db="EMBL/GenBank/DDBJ databases">
        <title>Draft genome of Acidibacillus ferrooxidans Huett2.</title>
        <authorList>
            <person name="Schopf S."/>
        </authorList>
    </citation>
    <scope>NUCLEOTIDE SEQUENCE [LARGE SCALE GENOMIC DNA]</scope>
    <source>
        <strain evidence="3 4">Huett2</strain>
    </source>
</reference>
<dbReference type="EMBL" id="MWPS01000003">
    <property type="protein sequence ID" value="OPG17470.1"/>
    <property type="molecule type" value="Genomic_DNA"/>
</dbReference>
<dbReference type="Proteomes" id="UP000190229">
    <property type="component" value="Unassembled WGS sequence"/>
</dbReference>
<name>A0A1V4EX85_9BACL</name>
<dbReference type="InterPro" id="IPR005105">
    <property type="entry name" value="GlnD_Uridyltrans_N"/>
</dbReference>
<accession>A0A1V4EX85</accession>
<comment type="caution">
    <text evidence="3">The sequence shown here is derived from an EMBL/GenBank/DDBJ whole genome shotgun (WGS) entry which is preliminary data.</text>
</comment>
<dbReference type="Pfam" id="PF10335">
    <property type="entry name" value="DUF294_C"/>
    <property type="match status" value="1"/>
</dbReference>
<sequence length="369" mass="41299">MISSVCASTGAGDGQVTSEDGCQRGEFEIVDKALEVLRKRREELIHVFEARRTGGVQAAFEQAAREHKRIHADVFSLAQRHVEEQGLCRPPGEMTFLMLGSGARGEQSILSDQDHALVFELPDRDTETDATRAYVDRLTRVTAALLSEVGYALCSGHVMASNPRWQGTLLTWQNRLEQYYDHPDWENIRFLLIAADATAIVGQTSHASALREGVASRVARSSFIRWKIADQALVHGVALTPLGQIRLEGVSGKGYFHVKEGLYTPLVNSVRLWAHSVLINVPQTLSRIEALTSQRVWSEELADRVKEAFVTTLDARVGHHLRLYEERKTMDDRISLSELDDPSRRRLKDALRTAKSLQQMTAKQFARSG</sequence>
<evidence type="ECO:0000313" key="3">
    <source>
        <dbReference type="EMBL" id="OPG17470.1"/>
    </source>
</evidence>
<evidence type="ECO:0000259" key="2">
    <source>
        <dbReference type="Pfam" id="PF10335"/>
    </source>
</evidence>
<dbReference type="Pfam" id="PF03445">
    <property type="entry name" value="DUF294"/>
    <property type="match status" value="1"/>
</dbReference>
<organism evidence="3 4">
    <name type="scientific">Ferroacidibacillus organovorans</name>
    <dbReference type="NCBI Taxonomy" id="1765683"/>
    <lineage>
        <taxon>Bacteria</taxon>
        <taxon>Bacillati</taxon>
        <taxon>Bacillota</taxon>
        <taxon>Bacilli</taxon>
        <taxon>Bacillales</taxon>
        <taxon>Alicyclobacillaceae</taxon>
        <taxon>Ferroacidibacillus</taxon>
    </lineage>
</organism>
<feature type="domain" description="Protein-PII uridylyltransferase N-terminal" evidence="1">
    <location>
        <begin position="62"/>
        <end position="184"/>
    </location>
</feature>
<dbReference type="AlphaFoldDB" id="A0A1V4EX85"/>
<keyword evidence="4" id="KW-1185">Reference proteome</keyword>
<feature type="domain" description="DUF294" evidence="2">
    <location>
        <begin position="227"/>
        <end position="365"/>
    </location>
</feature>
<gene>
    <name evidence="3" type="ORF">B2M26_01705</name>
</gene>
<dbReference type="CDD" id="cd05401">
    <property type="entry name" value="NT_GlnE_GlnD_like"/>
    <property type="match status" value="1"/>
</dbReference>
<proteinExistence type="predicted"/>
<evidence type="ECO:0008006" key="5">
    <source>
        <dbReference type="Google" id="ProtNLM"/>
    </source>
</evidence>
<protein>
    <recommendedName>
        <fullName evidence="5">CBS domain-containing protein</fullName>
    </recommendedName>
</protein>
<dbReference type="GO" id="GO:0008773">
    <property type="term" value="F:[protein-PII] uridylyltransferase activity"/>
    <property type="evidence" value="ECO:0007669"/>
    <property type="project" value="InterPro"/>
</dbReference>
<evidence type="ECO:0000259" key="1">
    <source>
        <dbReference type="Pfam" id="PF03445"/>
    </source>
</evidence>
<dbReference type="InterPro" id="IPR018821">
    <property type="entry name" value="DUF294_put_nucleoTrafse_sb-bd"/>
</dbReference>